<dbReference type="SUPFAM" id="SSF51905">
    <property type="entry name" value="FAD/NAD(P)-binding domain"/>
    <property type="match status" value="1"/>
</dbReference>
<feature type="domain" description="FAD-dependent oxidoreductase 2 FAD-binding" evidence="5">
    <location>
        <begin position="20"/>
        <end position="565"/>
    </location>
</feature>
<dbReference type="InterPro" id="IPR050315">
    <property type="entry name" value="FAD-oxidoreductase_2"/>
</dbReference>
<dbReference type="InterPro" id="IPR027477">
    <property type="entry name" value="Succ_DH/fumarate_Rdtase_cat_sf"/>
</dbReference>
<comment type="cofactor">
    <cofactor evidence="1">
        <name>FAD</name>
        <dbReference type="ChEBI" id="CHEBI:57692"/>
    </cofactor>
</comment>
<dbReference type="NCBIfam" id="NF004789">
    <property type="entry name" value="PRK06134.1"/>
    <property type="match status" value="1"/>
</dbReference>
<evidence type="ECO:0000313" key="6">
    <source>
        <dbReference type="EMBL" id="MDP4299191.1"/>
    </source>
</evidence>
<dbReference type="EMBL" id="JAUZEE010000001">
    <property type="protein sequence ID" value="MDP4299191.1"/>
    <property type="molecule type" value="Genomic_DNA"/>
</dbReference>
<dbReference type="RefSeq" id="WP_305747756.1">
    <property type="nucleotide sequence ID" value="NZ_JAUZEE010000001.1"/>
</dbReference>
<dbReference type="Pfam" id="PF00890">
    <property type="entry name" value="FAD_binding_2"/>
    <property type="match status" value="1"/>
</dbReference>
<evidence type="ECO:0000259" key="5">
    <source>
        <dbReference type="Pfam" id="PF00890"/>
    </source>
</evidence>
<reference evidence="6 7" key="1">
    <citation type="submission" date="2023-08" db="EMBL/GenBank/DDBJ databases">
        <authorList>
            <person name="Roldan D.M."/>
            <person name="Menes R.J."/>
        </authorList>
    </citation>
    <scope>NUCLEOTIDE SEQUENCE [LARGE SCALE GENOMIC DNA]</scope>
    <source>
        <strain evidence="6 7">CCM 2812</strain>
    </source>
</reference>
<dbReference type="PRINTS" id="PR00411">
    <property type="entry name" value="PNDRDTASEI"/>
</dbReference>
<dbReference type="Gene3D" id="3.50.50.60">
    <property type="entry name" value="FAD/NAD(P)-binding domain"/>
    <property type="match status" value="2"/>
</dbReference>
<protein>
    <submittedName>
        <fullName evidence="6">FAD-dependent oxidoreductase</fullName>
    </submittedName>
</protein>
<evidence type="ECO:0000256" key="2">
    <source>
        <dbReference type="ARBA" id="ARBA00022630"/>
    </source>
</evidence>
<proteinExistence type="predicted"/>
<keyword evidence="2" id="KW-0285">Flavoprotein</keyword>
<keyword evidence="3" id="KW-0274">FAD</keyword>
<organism evidence="6 7">
    <name type="scientific">Leptothrix discophora</name>
    <dbReference type="NCBI Taxonomy" id="89"/>
    <lineage>
        <taxon>Bacteria</taxon>
        <taxon>Pseudomonadati</taxon>
        <taxon>Pseudomonadota</taxon>
        <taxon>Betaproteobacteria</taxon>
        <taxon>Burkholderiales</taxon>
        <taxon>Sphaerotilaceae</taxon>
        <taxon>Leptothrix</taxon>
    </lineage>
</organism>
<evidence type="ECO:0000313" key="7">
    <source>
        <dbReference type="Proteomes" id="UP001235760"/>
    </source>
</evidence>
<dbReference type="InterPro" id="IPR003953">
    <property type="entry name" value="FAD-dep_OxRdtase_2_FAD-bd"/>
</dbReference>
<keyword evidence="4" id="KW-0560">Oxidoreductase</keyword>
<accession>A0ABT9FY83</accession>
<comment type="caution">
    <text evidence="6">The sequence shown here is derived from an EMBL/GenBank/DDBJ whole genome shotgun (WGS) entry which is preliminary data.</text>
</comment>
<dbReference type="SUPFAM" id="SSF56425">
    <property type="entry name" value="Succinate dehydrogenase/fumarate reductase flavoprotein, catalytic domain"/>
    <property type="match status" value="1"/>
</dbReference>
<dbReference type="PANTHER" id="PTHR43400:SF10">
    <property type="entry name" value="3-OXOSTEROID 1-DEHYDROGENASE"/>
    <property type="match status" value="1"/>
</dbReference>
<dbReference type="PANTHER" id="PTHR43400">
    <property type="entry name" value="FUMARATE REDUCTASE"/>
    <property type="match status" value="1"/>
</dbReference>
<sequence length="589" mass="62519">MSPATRSGPSAPTALPDRCDLLVVGSGAGALSAAVTAAHLGLKVVVIEKEPLFGGTTAWSGGWMWVPRNPLARAAGIHEDPEAPRRYLREILGERFDAARIDAFLAHAPAMVQFHLDHTALRFIDGNRIPDFHGRVPGAAEGGRSVCAAPFDAARLGRPLLARLRPPRDILSWLGMSIGSDLRHFMRANRAWDSFVYVAGRLLRHAIDHLTHGQGRLRMGGNALAAALLASAREAGVTLLHGHAALALTRAADGRVTGARVRRPDGHEQVVEANRGVVLATGGFPHDTARKAALFRHAPTGREHVSAAPPCNTGDGLRMAEAAGAHIDTTVAHAGAWAPVSLLPRSDGRLDAFVHLAERGKPGLIAVDARGRRFADEAGNYHSFMRGLFDRLGESSARPGQPLQAWLICDHRFQRRYGLGHSKPWPFPLAPWLRNGYLQRADSLAALARRCGIDPAGLVDEVAGYNVHAREGRDPAWGRGEIAYDRLQGDAEHAGPNPCVAPIGHGPWYALRIVPGSLGTFAGLAADAQARVLDADGAVIPGLYTAGNDMASLMGGHYPSGGITLGPAMTFGYILAHHAAGQPLPPPAT</sequence>
<evidence type="ECO:0000256" key="3">
    <source>
        <dbReference type="ARBA" id="ARBA00022827"/>
    </source>
</evidence>
<keyword evidence="7" id="KW-1185">Reference proteome</keyword>
<evidence type="ECO:0000256" key="4">
    <source>
        <dbReference type="ARBA" id="ARBA00023002"/>
    </source>
</evidence>
<dbReference type="InterPro" id="IPR036188">
    <property type="entry name" value="FAD/NAD-bd_sf"/>
</dbReference>
<evidence type="ECO:0000256" key="1">
    <source>
        <dbReference type="ARBA" id="ARBA00001974"/>
    </source>
</evidence>
<name>A0ABT9FY83_LEPDI</name>
<gene>
    <name evidence="6" type="ORF">Q8X39_00950</name>
</gene>
<dbReference type="Proteomes" id="UP001235760">
    <property type="component" value="Unassembled WGS sequence"/>
</dbReference>